<gene>
    <name evidence="8" type="ORF">PSALAMII_LOCUS8097</name>
</gene>
<dbReference type="EMBL" id="CAJVPA010000206">
    <property type="protein sequence ID" value="CAG8400958.1"/>
    <property type="molecule type" value="Genomic_DNA"/>
</dbReference>
<dbReference type="CDD" id="cd12148">
    <property type="entry name" value="fungal_TF_MHR"/>
    <property type="match status" value="1"/>
</dbReference>
<dbReference type="GO" id="GO:0005634">
    <property type="term" value="C:nucleus"/>
    <property type="evidence" value="ECO:0007669"/>
    <property type="project" value="UniProtKB-SubCell"/>
</dbReference>
<dbReference type="Pfam" id="PF04082">
    <property type="entry name" value="Fungal_trans"/>
    <property type="match status" value="1"/>
</dbReference>
<dbReference type="GO" id="GO:0003677">
    <property type="term" value="F:DNA binding"/>
    <property type="evidence" value="ECO:0007669"/>
    <property type="project" value="UniProtKB-KW"/>
</dbReference>
<evidence type="ECO:0000259" key="7">
    <source>
        <dbReference type="SMART" id="SM00906"/>
    </source>
</evidence>
<dbReference type="PANTHER" id="PTHR46910">
    <property type="entry name" value="TRANSCRIPTION FACTOR PDR1"/>
    <property type="match status" value="1"/>
</dbReference>
<dbReference type="GO" id="GO:0006351">
    <property type="term" value="P:DNA-templated transcription"/>
    <property type="evidence" value="ECO:0007669"/>
    <property type="project" value="InterPro"/>
</dbReference>
<comment type="caution">
    <text evidence="8">The sequence shown here is derived from an EMBL/GenBank/DDBJ whole genome shotgun (WGS) entry which is preliminary data.</text>
</comment>
<dbReference type="OrthoDB" id="4116913at2759"/>
<accession>A0A9W4JI43</accession>
<dbReference type="AlphaFoldDB" id="A0A9W4JI43"/>
<proteinExistence type="predicted"/>
<evidence type="ECO:0000256" key="4">
    <source>
        <dbReference type="ARBA" id="ARBA00023163"/>
    </source>
</evidence>
<dbReference type="GO" id="GO:0000981">
    <property type="term" value="F:DNA-binding transcription factor activity, RNA polymerase II-specific"/>
    <property type="evidence" value="ECO:0007669"/>
    <property type="project" value="InterPro"/>
</dbReference>
<name>A0A9W4JI43_9EURO</name>
<feature type="transmembrane region" description="Helical" evidence="6">
    <location>
        <begin position="574"/>
        <end position="593"/>
    </location>
</feature>
<dbReference type="Proteomes" id="UP001152646">
    <property type="component" value="Unassembled WGS sequence"/>
</dbReference>
<dbReference type="InterPro" id="IPR050987">
    <property type="entry name" value="AtrR-like"/>
</dbReference>
<sequence>MLQEEGNAVLRPFPLLALHTLIYLSTSGIAPVILKLSCVDVPQIKCDAEFSQCNWCKHHGLACTYNRIAGRIKSRYRTRLHTSTEPHRTNALSALLVLSAQTLIAIFNVLMSPRNQIDLSSVGRSIQSNSTGSSVPDFDASLDSSFGQSHGTARFASQFRSVTALSGIDLLSTEGFRWIEAQVGEKIEEAKLNTFDLPWTCPRRLQEDNAITTGSVTELPRRQVVELYVRRYVSSFQTLVFPVISKSLFVQTLDLAYGPPELFGYASAKACVWSFLSLVTLFGLDTNVSGTVDCGFSILEAQKLLPRLIQEMTVDGIQSLLMLLQLQYFLGDLQSAAVSISIATRLLYKLGAHMAPKHMGLSDHTFHYDKRMLVFHLRDLFWLCYSFDKDISLRTGQPPSINDSDCDLSLPLEYARLQNINIKRHYLTPDDHVIPLFPWDLRLSKIKSEAFSDLYSARSYTRSNSEVLGSIRHLDEALEEWRLSLDPDIRPMLWHTPETSIRTSMNTQEVILRLAYYHCVSIIHQASDRRDNPDFRTGIKSRFIHSSDEISTTASRSTIALLDATWPSLKGECFWVLLFYILTATLTLFCNILKDPSNQKSSDDVNVLYAVPSLLNNIPIRNLTPAEIIHLKFLNGFTAELARLGHCAISKAQGQLRGT</sequence>
<evidence type="ECO:0000313" key="9">
    <source>
        <dbReference type="Proteomes" id="UP001152646"/>
    </source>
</evidence>
<evidence type="ECO:0000313" key="8">
    <source>
        <dbReference type="EMBL" id="CAG8400958.1"/>
    </source>
</evidence>
<feature type="domain" description="Xylanolytic transcriptional activator regulatory" evidence="7">
    <location>
        <begin position="336"/>
        <end position="417"/>
    </location>
</feature>
<keyword evidence="6" id="KW-0472">Membrane</keyword>
<dbReference type="SMART" id="SM00906">
    <property type="entry name" value="Fungal_trans"/>
    <property type="match status" value="1"/>
</dbReference>
<dbReference type="InterPro" id="IPR007219">
    <property type="entry name" value="XnlR_reg_dom"/>
</dbReference>
<organism evidence="8 9">
    <name type="scientific">Penicillium salamii</name>
    <dbReference type="NCBI Taxonomy" id="1612424"/>
    <lineage>
        <taxon>Eukaryota</taxon>
        <taxon>Fungi</taxon>
        <taxon>Dikarya</taxon>
        <taxon>Ascomycota</taxon>
        <taxon>Pezizomycotina</taxon>
        <taxon>Eurotiomycetes</taxon>
        <taxon>Eurotiomycetidae</taxon>
        <taxon>Eurotiales</taxon>
        <taxon>Aspergillaceae</taxon>
        <taxon>Penicillium</taxon>
    </lineage>
</organism>
<dbReference type="CDD" id="cd00067">
    <property type="entry name" value="GAL4"/>
    <property type="match status" value="1"/>
</dbReference>
<evidence type="ECO:0000256" key="2">
    <source>
        <dbReference type="ARBA" id="ARBA00023015"/>
    </source>
</evidence>
<dbReference type="PANTHER" id="PTHR46910:SF37">
    <property type="entry name" value="ZN(II)2CYS6 TRANSCRIPTION FACTOR (EUROFUNG)"/>
    <property type="match status" value="1"/>
</dbReference>
<keyword evidence="2" id="KW-0805">Transcription regulation</keyword>
<evidence type="ECO:0000256" key="1">
    <source>
        <dbReference type="ARBA" id="ARBA00004123"/>
    </source>
</evidence>
<evidence type="ECO:0000256" key="3">
    <source>
        <dbReference type="ARBA" id="ARBA00023125"/>
    </source>
</evidence>
<evidence type="ECO:0000256" key="5">
    <source>
        <dbReference type="ARBA" id="ARBA00023242"/>
    </source>
</evidence>
<evidence type="ECO:0000256" key="6">
    <source>
        <dbReference type="SAM" id="Phobius"/>
    </source>
</evidence>
<dbReference type="InterPro" id="IPR001138">
    <property type="entry name" value="Zn2Cys6_DnaBD"/>
</dbReference>
<reference evidence="8" key="1">
    <citation type="submission" date="2021-07" db="EMBL/GenBank/DDBJ databases">
        <authorList>
            <person name="Branca A.L. A."/>
        </authorList>
    </citation>
    <scope>NUCLEOTIDE SEQUENCE</scope>
</reference>
<keyword evidence="5" id="KW-0539">Nucleus</keyword>
<keyword evidence="6" id="KW-0812">Transmembrane</keyword>
<keyword evidence="4" id="KW-0804">Transcription</keyword>
<keyword evidence="3" id="KW-0238">DNA-binding</keyword>
<dbReference type="GO" id="GO:0008270">
    <property type="term" value="F:zinc ion binding"/>
    <property type="evidence" value="ECO:0007669"/>
    <property type="project" value="InterPro"/>
</dbReference>
<protein>
    <recommendedName>
        <fullName evidence="7">Xylanolytic transcriptional activator regulatory domain-containing protein</fullName>
    </recommendedName>
</protein>
<keyword evidence="6" id="KW-1133">Transmembrane helix</keyword>
<comment type="subcellular location">
    <subcellularLocation>
        <location evidence="1">Nucleus</location>
    </subcellularLocation>
</comment>